<dbReference type="SUPFAM" id="SSF54593">
    <property type="entry name" value="Glyoxalase/Bleomycin resistance protein/Dihydroxybiphenyl dioxygenase"/>
    <property type="match status" value="1"/>
</dbReference>
<proteinExistence type="predicted"/>
<dbReference type="AlphaFoldDB" id="A0A421D9Z2"/>
<comment type="caution">
    <text evidence="2">The sequence shown here is derived from an EMBL/GenBank/DDBJ whole genome shotgun (WGS) entry which is preliminary data.</text>
</comment>
<feature type="domain" description="VOC" evidence="1">
    <location>
        <begin position="8"/>
        <end position="125"/>
    </location>
</feature>
<dbReference type="Proteomes" id="UP000215289">
    <property type="component" value="Unassembled WGS sequence"/>
</dbReference>
<dbReference type="EMBL" id="NIDN02000042">
    <property type="protein sequence ID" value="RLL98925.1"/>
    <property type="molecule type" value="Genomic_DNA"/>
</dbReference>
<accession>A0A421D9Z2</accession>
<dbReference type="Gene3D" id="3.10.180.10">
    <property type="entry name" value="2,3-Dihydroxybiphenyl 1,2-Dioxygenase, domain 1"/>
    <property type="match status" value="1"/>
</dbReference>
<dbReference type="Pfam" id="PF00903">
    <property type="entry name" value="Glyoxalase"/>
    <property type="match status" value="1"/>
</dbReference>
<evidence type="ECO:0000313" key="3">
    <source>
        <dbReference type="Proteomes" id="UP000215289"/>
    </source>
</evidence>
<evidence type="ECO:0000259" key="1">
    <source>
        <dbReference type="PROSITE" id="PS51819"/>
    </source>
</evidence>
<evidence type="ECO:0000313" key="2">
    <source>
        <dbReference type="EMBL" id="RLL98925.1"/>
    </source>
</evidence>
<dbReference type="OrthoDB" id="5371818at2759"/>
<name>A0A421D9Z2_9EURO</name>
<dbReference type="InterPro" id="IPR004360">
    <property type="entry name" value="Glyas_Fos-R_dOase_dom"/>
</dbReference>
<sequence>MAVLPPYKLAHVVFQTTRYDEMITWYERILNAKANFRNDVVCFMSYDDEHHRIAIVRQPGLTEHVRSAAGLHHVAFTYKSLNDLLTAYSERKRLGIEPIWCVNHGTTTSIYYRDPDGNNVETQVDNFDTDEETTAFMESPLFEENPIGTDFDPEELLARLQAGEDEAILKKRVEIGRRSRPPVHI</sequence>
<organism evidence="2 3">
    <name type="scientific">Aspergillus turcosus</name>
    <dbReference type="NCBI Taxonomy" id="1245748"/>
    <lineage>
        <taxon>Eukaryota</taxon>
        <taxon>Fungi</taxon>
        <taxon>Dikarya</taxon>
        <taxon>Ascomycota</taxon>
        <taxon>Pezizomycotina</taxon>
        <taxon>Eurotiomycetes</taxon>
        <taxon>Eurotiomycetidae</taxon>
        <taxon>Eurotiales</taxon>
        <taxon>Aspergillaceae</taxon>
        <taxon>Aspergillus</taxon>
        <taxon>Aspergillus subgen. Fumigati</taxon>
    </lineage>
</organism>
<protein>
    <recommendedName>
        <fullName evidence="1">VOC domain-containing protein</fullName>
    </recommendedName>
</protein>
<dbReference type="PROSITE" id="PS51819">
    <property type="entry name" value="VOC"/>
    <property type="match status" value="1"/>
</dbReference>
<reference evidence="2 3" key="1">
    <citation type="submission" date="2018-08" db="EMBL/GenBank/DDBJ databases">
        <title>Draft genome sequences of two Aspergillus turcosus clinical strains isolated from bronchoalveolar lavage fluid: one azole-susceptible and the other azole-resistant.</title>
        <authorList>
            <person name="Parent-Michaud M."/>
            <person name="Dufresne P.J."/>
            <person name="Fournier E."/>
            <person name="Martineau C."/>
            <person name="Moreira S."/>
            <person name="Perkins V."/>
            <person name="De Repentigny L."/>
            <person name="Dufresne S.F."/>
        </authorList>
    </citation>
    <scope>NUCLEOTIDE SEQUENCE [LARGE SCALE GENOMIC DNA]</scope>
    <source>
        <strain evidence="2">HMR AF 1038</strain>
    </source>
</reference>
<dbReference type="InterPro" id="IPR037523">
    <property type="entry name" value="VOC_core"/>
</dbReference>
<keyword evidence="3" id="KW-1185">Reference proteome</keyword>
<dbReference type="InterPro" id="IPR029068">
    <property type="entry name" value="Glyas_Bleomycin-R_OHBP_Dase"/>
</dbReference>
<gene>
    <name evidence="2" type="ORF">CFD26_106982</name>
</gene>